<comment type="subcellular location">
    <subcellularLocation>
        <location evidence="2">Cytoplasm</location>
    </subcellularLocation>
</comment>
<evidence type="ECO:0000313" key="3">
    <source>
        <dbReference type="EMBL" id="AUJ32316.1"/>
    </source>
</evidence>
<sequence>MEFEINKREGLIVYLYHLRNSRQLRKFGTIHYVSRKMKYVVLYINTENETEVVKKIQSLHFVKKVQLSLRPQLKTTFDDELGVHYKLTDEDREKYKTGRKIG</sequence>
<dbReference type="Pfam" id="PF09902">
    <property type="entry name" value="DUF2129"/>
    <property type="match status" value="1"/>
</dbReference>
<protein>
    <recommendedName>
        <fullName evidence="2">UPF0298 protein BSQ50_06935</fullName>
    </recommendedName>
</protein>
<name>A0A3Q8CGT1_9LACO</name>
<gene>
    <name evidence="3" type="ORF">BSQ50_06935</name>
</gene>
<dbReference type="PIRSF" id="PIRSF031653">
    <property type="entry name" value="UCP031653"/>
    <property type="match status" value="1"/>
</dbReference>
<evidence type="ECO:0000313" key="4">
    <source>
        <dbReference type="Proteomes" id="UP000324497"/>
    </source>
</evidence>
<reference evidence="3 4" key="1">
    <citation type="submission" date="2016-11" db="EMBL/GenBank/DDBJ databases">
        <title>Interaction between Lactobacillus species and yeast in water kefir.</title>
        <authorList>
            <person name="Behr J."/>
            <person name="Xu D."/>
            <person name="Vogel R.F."/>
        </authorList>
    </citation>
    <scope>NUCLEOTIDE SEQUENCE [LARGE SCALE GENOMIC DNA]</scope>
    <source>
        <strain evidence="3 4">TMW 1.1827</strain>
    </source>
</reference>
<evidence type="ECO:0000256" key="1">
    <source>
        <dbReference type="ARBA" id="ARBA00022490"/>
    </source>
</evidence>
<accession>A0A3Q8CGT1</accession>
<dbReference type="EMBL" id="CP018180">
    <property type="protein sequence ID" value="AUJ32316.1"/>
    <property type="molecule type" value="Genomic_DNA"/>
</dbReference>
<dbReference type="HAMAP" id="MF_01126">
    <property type="entry name" value="UPF0298"/>
    <property type="match status" value="1"/>
</dbReference>
<dbReference type="GO" id="GO:0005737">
    <property type="term" value="C:cytoplasm"/>
    <property type="evidence" value="ECO:0007669"/>
    <property type="project" value="UniProtKB-SubCell"/>
</dbReference>
<dbReference type="AlphaFoldDB" id="A0A3Q8CGT1"/>
<keyword evidence="4" id="KW-1185">Reference proteome</keyword>
<proteinExistence type="inferred from homology"/>
<dbReference type="GeneID" id="78521214"/>
<dbReference type="KEGG" id="lng:BSQ50_06935"/>
<dbReference type="RefSeq" id="WP_057885752.1">
    <property type="nucleotide sequence ID" value="NZ_CP018180.1"/>
</dbReference>
<organism evidence="3 4">
    <name type="scientific">Liquorilactobacillus nagelii</name>
    <dbReference type="NCBI Taxonomy" id="82688"/>
    <lineage>
        <taxon>Bacteria</taxon>
        <taxon>Bacillati</taxon>
        <taxon>Bacillota</taxon>
        <taxon>Bacilli</taxon>
        <taxon>Lactobacillales</taxon>
        <taxon>Lactobacillaceae</taxon>
        <taxon>Liquorilactobacillus</taxon>
    </lineage>
</organism>
<keyword evidence="1 2" id="KW-0963">Cytoplasm</keyword>
<evidence type="ECO:0000256" key="2">
    <source>
        <dbReference type="HAMAP-Rule" id="MF_01126"/>
    </source>
</evidence>
<dbReference type="InterPro" id="IPR016979">
    <property type="entry name" value="DUF2129"/>
</dbReference>
<comment type="similarity">
    <text evidence="2">Belongs to the UPF0298 family.</text>
</comment>
<dbReference type="Proteomes" id="UP000324497">
    <property type="component" value="Chromosome"/>
</dbReference>